<dbReference type="Gene3D" id="3.40.50.300">
    <property type="entry name" value="P-loop containing nucleotide triphosphate hydrolases"/>
    <property type="match status" value="1"/>
</dbReference>
<reference evidence="5 6" key="1">
    <citation type="submission" date="2017-01" db="EMBL/GenBank/DDBJ databases">
        <title>New insights into the genetic diversity of Chromobacterium isolated from tropical freshwater lake.</title>
        <authorList>
            <person name="Santos A.B."/>
            <person name="Nascimento A.M."/>
            <person name="Da Silva P.C."/>
        </authorList>
    </citation>
    <scope>NUCLEOTIDE SEQUENCE [LARGE SCALE GENOMIC DNA]</scope>
    <source>
        <strain evidence="5 6">56AF</strain>
    </source>
</reference>
<evidence type="ECO:0000256" key="2">
    <source>
        <dbReference type="ARBA" id="ARBA00022741"/>
    </source>
</evidence>
<evidence type="ECO:0000313" key="5">
    <source>
        <dbReference type="EMBL" id="PRP70967.1"/>
    </source>
</evidence>
<keyword evidence="3" id="KW-0067">ATP-binding</keyword>
<accession>A0A2S9X5K2</accession>
<organism evidence="5 6">
    <name type="scientific">Chromobacterium amazonense</name>
    <dbReference type="NCBI Taxonomy" id="1382803"/>
    <lineage>
        <taxon>Bacteria</taxon>
        <taxon>Pseudomonadati</taxon>
        <taxon>Pseudomonadota</taxon>
        <taxon>Betaproteobacteria</taxon>
        <taxon>Neisseriales</taxon>
        <taxon>Chromobacteriaceae</taxon>
        <taxon>Chromobacterium</taxon>
    </lineage>
</organism>
<keyword evidence="2" id="KW-0547">Nucleotide-binding</keyword>
<dbReference type="Proteomes" id="UP000239469">
    <property type="component" value="Unassembled WGS sequence"/>
</dbReference>
<dbReference type="GO" id="GO:0005524">
    <property type="term" value="F:ATP binding"/>
    <property type="evidence" value="ECO:0007669"/>
    <property type="project" value="UniProtKB-KW"/>
</dbReference>
<dbReference type="InterPro" id="IPR027417">
    <property type="entry name" value="P-loop_NTPase"/>
</dbReference>
<evidence type="ECO:0000313" key="6">
    <source>
        <dbReference type="Proteomes" id="UP000239469"/>
    </source>
</evidence>
<dbReference type="OrthoDB" id="5790493at2"/>
<evidence type="ECO:0000256" key="3">
    <source>
        <dbReference type="ARBA" id="ARBA00022840"/>
    </source>
</evidence>
<proteinExistence type="inferred from homology"/>
<dbReference type="CDD" id="cd01129">
    <property type="entry name" value="PulE-GspE-like"/>
    <property type="match status" value="1"/>
</dbReference>
<dbReference type="AlphaFoldDB" id="A0A2S9X5K2"/>
<dbReference type="GO" id="GO:0016887">
    <property type="term" value="F:ATP hydrolysis activity"/>
    <property type="evidence" value="ECO:0007669"/>
    <property type="project" value="TreeGrafter"/>
</dbReference>
<comment type="caution">
    <text evidence="5">The sequence shown here is derived from an EMBL/GenBank/DDBJ whole genome shotgun (WGS) entry which is preliminary data.</text>
</comment>
<dbReference type="Gene3D" id="3.30.450.90">
    <property type="match status" value="1"/>
</dbReference>
<sequence length="528" mass="58960">MNNKAIEQEADTSLLQKWFQQVNTIVTVPGGKLDLTESQRRMALLFADGSLLVDAGNQRHPQLISLREVARRKGIAVKKVHTVSIELIRQLYDEAKKGNGGGFEQHGLPMQKEWLSILEEAVIRAASDIHIYVHAHEADIRFRVNGDLLQIRQISANYAHELLATAYNMADAADATYRLYDYQAARISSIGAPLPKGLQAVRLQANPMGNGGRYLIARLLYAESRWEKALTLDGLGLHPAQLRQLARMRQAPEGVNIISGPTGSGKSTTLKLLLEALYQEREERINILTIEDPPEYEIRGAAQLPVTNVDSEEERGAAYRKAIVAALRSDPDVIMPGEARDREVIRLVFTAAMTGHQVWTSLHANSALAIFDRLRDQGVESYKLTDPSLLTGLMAQRLVKKLCPSCSLPLDVAALGALPRFDEVSEGFRTAIRMANPTGCPECSKGYSGRMILAETVCPDLDFLLHMQQEERDQALQHWQRHLDGLTLMEHGWLRMIQGVVDPRDVVDRLGRFHGLCESRRSQVFAMR</sequence>
<comment type="similarity">
    <text evidence="1">Belongs to the GSP E family.</text>
</comment>
<name>A0A2S9X5K2_9NEIS</name>
<dbReference type="Pfam" id="PF00437">
    <property type="entry name" value="T2SSE"/>
    <property type="match status" value="1"/>
</dbReference>
<protein>
    <recommendedName>
        <fullName evidence="4">Bacterial type II secretion system protein E domain-containing protein</fullName>
    </recommendedName>
</protein>
<gene>
    <name evidence="5" type="ORF">BUE93_09245</name>
</gene>
<dbReference type="EMBL" id="MTBD01000022">
    <property type="protein sequence ID" value="PRP70967.1"/>
    <property type="molecule type" value="Genomic_DNA"/>
</dbReference>
<dbReference type="InterPro" id="IPR001482">
    <property type="entry name" value="T2SS/T4SS_dom"/>
</dbReference>
<evidence type="ECO:0000259" key="4">
    <source>
        <dbReference type="Pfam" id="PF00437"/>
    </source>
</evidence>
<dbReference type="PANTHER" id="PTHR30258">
    <property type="entry name" value="TYPE II SECRETION SYSTEM PROTEIN GSPE-RELATED"/>
    <property type="match status" value="1"/>
</dbReference>
<evidence type="ECO:0000256" key="1">
    <source>
        <dbReference type="ARBA" id="ARBA00006611"/>
    </source>
</evidence>
<feature type="domain" description="Bacterial type II secretion system protein E" evidence="4">
    <location>
        <begin position="114"/>
        <end position="504"/>
    </location>
</feature>
<dbReference type="GO" id="GO:0005886">
    <property type="term" value="C:plasma membrane"/>
    <property type="evidence" value="ECO:0007669"/>
    <property type="project" value="TreeGrafter"/>
</dbReference>
<dbReference type="SUPFAM" id="SSF52540">
    <property type="entry name" value="P-loop containing nucleoside triphosphate hydrolases"/>
    <property type="match status" value="1"/>
</dbReference>
<dbReference type="PANTHER" id="PTHR30258:SF1">
    <property type="entry name" value="PROTEIN TRANSPORT PROTEIN HOFB HOMOLOG"/>
    <property type="match status" value="1"/>
</dbReference>